<dbReference type="GO" id="GO:0051258">
    <property type="term" value="P:protein polymerization"/>
    <property type="evidence" value="ECO:0007669"/>
    <property type="project" value="UniProtKB-ARBA"/>
</dbReference>
<dbReference type="GO" id="GO:0005886">
    <property type="term" value="C:plasma membrane"/>
    <property type="evidence" value="ECO:0007669"/>
    <property type="project" value="UniProtKB-SubCell"/>
</dbReference>
<dbReference type="InterPro" id="IPR048351">
    <property type="entry name" value="SOK_DIX"/>
</dbReference>
<keyword evidence="11" id="KW-1185">Reference proteome</keyword>
<evidence type="ECO:0000256" key="5">
    <source>
        <dbReference type="ARBA" id="ARBA00023136"/>
    </source>
</evidence>
<comment type="similarity">
    <text evidence="7">Belongs to the SOSEKI family.</text>
</comment>
<proteinExistence type="inferred from homology"/>
<name>A0A7N0T6A2_KALFE</name>
<feature type="region of interest" description="Disordered" evidence="8">
    <location>
        <begin position="191"/>
        <end position="262"/>
    </location>
</feature>
<evidence type="ECO:0000259" key="9">
    <source>
        <dbReference type="Pfam" id="PF06136"/>
    </source>
</evidence>
<dbReference type="InterPro" id="IPR010369">
    <property type="entry name" value="SOK"/>
</dbReference>
<feature type="region of interest" description="Disordered" evidence="8">
    <location>
        <begin position="381"/>
        <end position="427"/>
    </location>
</feature>
<evidence type="ECO:0000313" key="11">
    <source>
        <dbReference type="Proteomes" id="UP000594263"/>
    </source>
</evidence>
<dbReference type="PANTHER" id="PTHR31083">
    <property type="entry name" value="UPSTREAM OF FLC PROTEIN (DUF966)"/>
    <property type="match status" value="1"/>
</dbReference>
<organism evidence="10 11">
    <name type="scientific">Kalanchoe fedtschenkoi</name>
    <name type="common">Lavender scallops</name>
    <name type="synonym">South American air plant</name>
    <dbReference type="NCBI Taxonomy" id="63787"/>
    <lineage>
        <taxon>Eukaryota</taxon>
        <taxon>Viridiplantae</taxon>
        <taxon>Streptophyta</taxon>
        <taxon>Embryophyta</taxon>
        <taxon>Tracheophyta</taxon>
        <taxon>Spermatophyta</taxon>
        <taxon>Magnoliopsida</taxon>
        <taxon>eudicotyledons</taxon>
        <taxon>Gunneridae</taxon>
        <taxon>Pentapetalae</taxon>
        <taxon>Saxifragales</taxon>
        <taxon>Crassulaceae</taxon>
        <taxon>Kalanchoe</taxon>
    </lineage>
</organism>
<feature type="compositionally biased region" description="Basic and acidic residues" evidence="8">
    <location>
        <begin position="192"/>
        <end position="211"/>
    </location>
</feature>
<dbReference type="AlphaFoldDB" id="A0A7N0T6A2"/>
<protein>
    <recommendedName>
        <fullName evidence="9">SOSEKI DIX-like domain-containing protein</fullName>
    </recommendedName>
</protein>
<evidence type="ECO:0000256" key="7">
    <source>
        <dbReference type="ARBA" id="ARBA00024211"/>
    </source>
</evidence>
<sequence length="427" mass="46878">MEMKGGGGGGEVRRLHIIYFLSRMGRVEHPHLLRVHHLTANGVYLRGISHPCRNHTACTVTDKCFCVADVKRWLSKLRGKDVTESFAWSYKRRYKAGYVWQDLLDEDLITPISDNEFVLKGSQIPSSDATEKQLYATDGNKKQDQVSSCRGHGQRCCLNKSQDPSVSKASSEIIQESIQFGSESSTSMEYSAKWDGRSHVKGARDRTEKTSAVDSGEGDSCYSSSPSKLGTDRIGTEVNSSSLTRVPHCMPPSPQQGRGCGRCKSQSTASSILKNLITCGAVDTKDSVTVLRHNRIRKSSPTNAGSEICKGDKLGGSAGTCQAPWKNQQHHQKARNSFDGVRDPRDCEFSNLKPVPAAYRPVSSPTCSQCGKSFKPQKLHSHMKSCRGMKTLAKKAPSASGSRNKESPWTSATSSDRETERTSLLCH</sequence>
<evidence type="ECO:0000256" key="3">
    <source>
        <dbReference type="ARBA" id="ARBA00022475"/>
    </source>
</evidence>
<dbReference type="OMA" id="HAEKKAW"/>
<evidence type="ECO:0000256" key="2">
    <source>
        <dbReference type="ARBA" id="ARBA00022473"/>
    </source>
</evidence>
<feature type="domain" description="SOSEKI DIX-like" evidence="9">
    <location>
        <begin position="62"/>
        <end position="124"/>
    </location>
</feature>
<feature type="region of interest" description="Disordered" evidence="8">
    <location>
        <begin position="320"/>
        <end position="345"/>
    </location>
</feature>
<evidence type="ECO:0000256" key="8">
    <source>
        <dbReference type="SAM" id="MobiDB-lite"/>
    </source>
</evidence>
<keyword evidence="3" id="KW-1003">Cell membrane</keyword>
<comment type="subcellular location">
    <subcellularLocation>
        <location evidence="1">Cell membrane</location>
        <topology evidence="1">Peripheral membrane protein</topology>
        <orientation evidence="1">Cytoplasmic side</orientation>
    </subcellularLocation>
</comment>
<evidence type="ECO:0000313" key="10">
    <source>
        <dbReference type="EnsemblPlants" id="Kaladp0024s0301.1.v1.1"/>
    </source>
</evidence>
<feature type="compositionally biased region" description="Polar residues" evidence="8">
    <location>
        <begin position="399"/>
        <end position="414"/>
    </location>
</feature>
<dbReference type="Proteomes" id="UP000594263">
    <property type="component" value="Unplaced"/>
</dbReference>
<dbReference type="Pfam" id="PF06136">
    <property type="entry name" value="SOK"/>
    <property type="match status" value="1"/>
</dbReference>
<keyword evidence="4" id="KW-0132">Cell division</keyword>
<dbReference type="GO" id="GO:0051301">
    <property type="term" value="P:cell division"/>
    <property type="evidence" value="ECO:0007669"/>
    <property type="project" value="UniProtKB-KW"/>
</dbReference>
<reference evidence="10" key="1">
    <citation type="submission" date="2021-01" db="UniProtKB">
        <authorList>
            <consortium name="EnsemblPlants"/>
        </authorList>
    </citation>
    <scope>IDENTIFICATION</scope>
</reference>
<evidence type="ECO:0000256" key="4">
    <source>
        <dbReference type="ARBA" id="ARBA00022618"/>
    </source>
</evidence>
<dbReference type="PANTHER" id="PTHR31083:SF5">
    <property type="entry name" value="PROTEIN SOSEKI 1"/>
    <property type="match status" value="1"/>
</dbReference>
<accession>A0A7N0T6A2</accession>
<keyword evidence="6" id="KW-0131">Cell cycle</keyword>
<evidence type="ECO:0000256" key="1">
    <source>
        <dbReference type="ARBA" id="ARBA00004413"/>
    </source>
</evidence>
<evidence type="ECO:0000256" key="6">
    <source>
        <dbReference type="ARBA" id="ARBA00023306"/>
    </source>
</evidence>
<dbReference type="EnsemblPlants" id="Kaladp0024s0301.1.v1.1">
    <property type="protein sequence ID" value="Kaladp0024s0301.1.v1.1"/>
    <property type="gene ID" value="Kaladp0024s0301.v1.1"/>
</dbReference>
<keyword evidence="2" id="KW-0217">Developmental protein</keyword>
<keyword evidence="5" id="KW-0472">Membrane</keyword>
<dbReference type="Gramene" id="Kaladp0024s0301.1.v1.1">
    <property type="protein sequence ID" value="Kaladp0024s0301.1.v1.1"/>
    <property type="gene ID" value="Kaladp0024s0301.v1.1"/>
</dbReference>